<proteinExistence type="predicted"/>
<feature type="domain" description="Peptidase M16 C-terminal" evidence="1">
    <location>
        <begin position="30"/>
        <end position="66"/>
    </location>
</feature>
<dbReference type="SUPFAM" id="SSF63411">
    <property type="entry name" value="LuxS/MPP-like metallohydrolase"/>
    <property type="match status" value="1"/>
</dbReference>
<keyword evidence="2" id="KW-0378">Hydrolase</keyword>
<dbReference type="GO" id="GO:0006508">
    <property type="term" value="P:proteolysis"/>
    <property type="evidence" value="ECO:0007669"/>
    <property type="project" value="UniProtKB-KW"/>
</dbReference>
<comment type="caution">
    <text evidence="2">The sequence shown here is derived from an EMBL/GenBank/DDBJ whole genome shotgun (WGS) entry which is preliminary data.</text>
</comment>
<organism evidence="2">
    <name type="scientific">human gut metagenome</name>
    <dbReference type="NCBI Taxonomy" id="408170"/>
    <lineage>
        <taxon>unclassified sequences</taxon>
        <taxon>metagenomes</taxon>
        <taxon>organismal metagenomes</taxon>
    </lineage>
</organism>
<gene>
    <name evidence="2" type="ORF">LEA_04267</name>
</gene>
<dbReference type="GO" id="GO:0046872">
    <property type="term" value="F:metal ion binding"/>
    <property type="evidence" value="ECO:0007669"/>
    <property type="project" value="InterPro"/>
</dbReference>
<dbReference type="InterPro" id="IPR007863">
    <property type="entry name" value="Peptidase_M16_C"/>
</dbReference>
<evidence type="ECO:0000259" key="1">
    <source>
        <dbReference type="Pfam" id="PF05193"/>
    </source>
</evidence>
<dbReference type="InterPro" id="IPR011249">
    <property type="entry name" value="Metalloenz_LuxS/M16"/>
</dbReference>
<dbReference type="AlphaFoldDB" id="K1TVZ9"/>
<dbReference type="Pfam" id="PF05193">
    <property type="entry name" value="Peptidase_M16_C"/>
    <property type="match status" value="1"/>
</dbReference>
<dbReference type="Gene3D" id="3.30.830.10">
    <property type="entry name" value="Metalloenzyme, LuxS/M16 peptidase-like"/>
    <property type="match status" value="1"/>
</dbReference>
<evidence type="ECO:0000313" key="2">
    <source>
        <dbReference type="EMBL" id="EKC77257.1"/>
    </source>
</evidence>
<sequence>MESIFQLLAGNVRKNPVRIDIAGTIESIAKIDKNLLYRCYNTFYNLNNMVIAVAGNFDVDKRLRYAMS</sequence>
<keyword evidence="2" id="KW-0645">Protease</keyword>
<dbReference type="GO" id="GO:0008233">
    <property type="term" value="F:peptidase activity"/>
    <property type="evidence" value="ECO:0007669"/>
    <property type="project" value="UniProtKB-KW"/>
</dbReference>
<reference evidence="2" key="1">
    <citation type="journal article" date="2013" name="Environ. Microbiol.">
        <title>Microbiota from the distal guts of lean and obese adolescents exhibit partial functional redundancy besides clear differences in community structure.</title>
        <authorList>
            <person name="Ferrer M."/>
            <person name="Ruiz A."/>
            <person name="Lanza F."/>
            <person name="Haange S.B."/>
            <person name="Oberbach A."/>
            <person name="Till H."/>
            <person name="Bargiela R."/>
            <person name="Campoy C."/>
            <person name="Segura M.T."/>
            <person name="Richter M."/>
            <person name="von Bergen M."/>
            <person name="Seifert J."/>
            <person name="Suarez A."/>
        </authorList>
    </citation>
    <scope>NUCLEOTIDE SEQUENCE</scope>
</reference>
<accession>K1TVZ9</accession>
<protein>
    <submittedName>
        <fullName evidence="2">Protease</fullName>
    </submittedName>
</protein>
<feature type="non-terminal residue" evidence="2">
    <location>
        <position position="68"/>
    </location>
</feature>
<dbReference type="EMBL" id="AJWY01002814">
    <property type="protein sequence ID" value="EKC77257.1"/>
    <property type="molecule type" value="Genomic_DNA"/>
</dbReference>
<name>K1TVZ9_9ZZZZ</name>